<dbReference type="InterPro" id="IPR018870">
    <property type="entry name" value="Tti2"/>
</dbReference>
<dbReference type="OrthoDB" id="6417021at2759"/>
<evidence type="ECO:0000256" key="2">
    <source>
        <dbReference type="SAM" id="MobiDB-lite"/>
    </source>
</evidence>
<dbReference type="PANTHER" id="PTHR32226:SF2">
    <property type="entry name" value="TELO2-INTERACTING PROTEIN 2"/>
    <property type="match status" value="1"/>
</dbReference>
<evidence type="ECO:0000313" key="4">
    <source>
        <dbReference type="Proteomes" id="UP000824998"/>
    </source>
</evidence>
<comment type="caution">
    <text evidence="3">The sequence shown here is derived from an EMBL/GenBank/DDBJ whole genome shotgun (WGS) entry which is preliminary data.</text>
</comment>
<dbReference type="PANTHER" id="PTHR32226">
    <property type="entry name" value="TELO2-INTERACTING PROTEIN 2"/>
    <property type="match status" value="1"/>
</dbReference>
<dbReference type="AlphaFoldDB" id="A0A9P8C500"/>
<dbReference type="GO" id="GO:0005829">
    <property type="term" value="C:cytosol"/>
    <property type="evidence" value="ECO:0007669"/>
    <property type="project" value="TreeGrafter"/>
</dbReference>
<proteinExistence type="inferred from homology"/>
<comment type="similarity">
    <text evidence="1">Belongs to the TTI2 family.</text>
</comment>
<dbReference type="EMBL" id="MU251477">
    <property type="protein sequence ID" value="KAG9234059.1"/>
    <property type="molecule type" value="Genomic_DNA"/>
</dbReference>
<keyword evidence="4" id="KW-1185">Reference proteome</keyword>
<organism evidence="3 4">
    <name type="scientific">Amylocarpus encephaloides</name>
    <dbReference type="NCBI Taxonomy" id="45428"/>
    <lineage>
        <taxon>Eukaryota</taxon>
        <taxon>Fungi</taxon>
        <taxon>Dikarya</taxon>
        <taxon>Ascomycota</taxon>
        <taxon>Pezizomycotina</taxon>
        <taxon>Leotiomycetes</taxon>
        <taxon>Helotiales</taxon>
        <taxon>Helotiales incertae sedis</taxon>
        <taxon>Amylocarpus</taxon>
    </lineage>
</organism>
<dbReference type="InterPro" id="IPR016024">
    <property type="entry name" value="ARM-type_fold"/>
</dbReference>
<sequence>MFNAARGAARGTIGTLGLKGESLLRIPLKDLPEQYTLAQLQQLWETDNIEDLESLLILDSCLAIPDRLVSQVGDAEITKDLSLRVANIILPDGSIILQDDAPDEHNTTSRDKAIIHVRRKANLGIPLLNTLLLGLPSSRPSSLPEPILLTLISFSSPSPYAPWTSPSLSCVASDILAKYTIQTLTLPFLSAHLLTTIIRPLFSVSKPETITSSGRKAMTPSAPQRTGTENLQRSRKPWKYEAVYSIAVFAWVVDNIPASLISQTWHLFTPPVLTLLDDPSTPIRIQGSQILSRFLPHMSATLLSQSGLGELFEDALTPTLLFLPNLTPLEESLELLPAAYNALMVLCDVRFPEPKQDVSTSTNLTVRHAEEAKAEVPDVKKERLAFLDRVMRNGIVTSYSYAQEHPSIISILLRQLGIILPKLGIHAVKHIRDILPIVTLILTNPFSPSQTPLLLSAILALRAIVLNAWPRLLTQDMYRLEVLKSLCMCWQNVLRDDGDMERKEEKIEEVKKEMRVVGEMMIKAGEAAGVGIRVEVERLVEGVPEVGGLFGM</sequence>
<feature type="region of interest" description="Disordered" evidence="2">
    <location>
        <begin position="211"/>
        <end position="233"/>
    </location>
</feature>
<dbReference type="Pfam" id="PF10521">
    <property type="entry name" value="Tti2"/>
    <property type="match status" value="1"/>
</dbReference>
<reference evidence="3" key="1">
    <citation type="journal article" date="2021" name="IMA Fungus">
        <title>Genomic characterization of three marine fungi, including Emericellopsis atlantica sp. nov. with signatures of a generalist lifestyle and marine biomass degradation.</title>
        <authorList>
            <person name="Hagestad O.C."/>
            <person name="Hou L."/>
            <person name="Andersen J.H."/>
            <person name="Hansen E.H."/>
            <person name="Altermark B."/>
            <person name="Li C."/>
            <person name="Kuhnert E."/>
            <person name="Cox R.J."/>
            <person name="Crous P.W."/>
            <person name="Spatafora J.W."/>
            <person name="Lail K."/>
            <person name="Amirebrahimi M."/>
            <person name="Lipzen A."/>
            <person name="Pangilinan J."/>
            <person name="Andreopoulos W."/>
            <person name="Hayes R.D."/>
            <person name="Ng V."/>
            <person name="Grigoriev I.V."/>
            <person name="Jackson S.A."/>
            <person name="Sutton T.D.S."/>
            <person name="Dobson A.D.W."/>
            <person name="Rama T."/>
        </authorList>
    </citation>
    <scope>NUCLEOTIDE SEQUENCE</scope>
    <source>
        <strain evidence="3">TRa018bII</strain>
    </source>
</reference>
<gene>
    <name evidence="3" type="ORF">BJ875DRAFT_462668</name>
</gene>
<evidence type="ECO:0000313" key="3">
    <source>
        <dbReference type="EMBL" id="KAG9234059.1"/>
    </source>
</evidence>
<protein>
    <submittedName>
        <fullName evidence="3">Uncharacterized protein</fullName>
    </submittedName>
</protein>
<dbReference type="GO" id="GO:0005634">
    <property type="term" value="C:nucleus"/>
    <property type="evidence" value="ECO:0007669"/>
    <property type="project" value="TreeGrafter"/>
</dbReference>
<evidence type="ECO:0000256" key="1">
    <source>
        <dbReference type="ARBA" id="ARBA00034736"/>
    </source>
</evidence>
<accession>A0A9P8C500</accession>
<dbReference type="SUPFAM" id="SSF48371">
    <property type="entry name" value="ARM repeat"/>
    <property type="match status" value="1"/>
</dbReference>
<dbReference type="GO" id="GO:0110078">
    <property type="term" value="C:TTT Hsp90 cochaperone complex"/>
    <property type="evidence" value="ECO:0007669"/>
    <property type="project" value="InterPro"/>
</dbReference>
<name>A0A9P8C500_9HELO</name>
<feature type="compositionally biased region" description="Polar residues" evidence="2">
    <location>
        <begin position="221"/>
        <end position="231"/>
    </location>
</feature>
<dbReference type="Proteomes" id="UP000824998">
    <property type="component" value="Unassembled WGS sequence"/>
</dbReference>